<keyword evidence="9 11" id="KW-0739">Sodium transport</keyword>
<keyword evidence="7 11" id="KW-0406">Ion transport</keyword>
<evidence type="ECO:0000256" key="8">
    <source>
        <dbReference type="ARBA" id="ARBA00023136"/>
    </source>
</evidence>
<evidence type="ECO:0000256" key="10">
    <source>
        <dbReference type="ARBA" id="ARBA00023303"/>
    </source>
</evidence>
<dbReference type="AlphaFoldDB" id="A0AAV4ADY6"/>
<proteinExistence type="inferred from homology"/>
<keyword evidence="6" id="KW-0915">Sodium</keyword>
<evidence type="ECO:0000256" key="4">
    <source>
        <dbReference type="ARBA" id="ARBA00022692"/>
    </source>
</evidence>
<dbReference type="GO" id="GO:0016020">
    <property type="term" value="C:membrane"/>
    <property type="evidence" value="ECO:0007669"/>
    <property type="project" value="UniProtKB-SubCell"/>
</dbReference>
<evidence type="ECO:0000256" key="3">
    <source>
        <dbReference type="ARBA" id="ARBA00022461"/>
    </source>
</evidence>
<comment type="subcellular location">
    <subcellularLocation>
        <location evidence="1">Membrane</location>
        <topology evidence="1">Multi-pass membrane protein</topology>
    </subcellularLocation>
</comment>
<keyword evidence="2 11" id="KW-0813">Transport</keyword>
<dbReference type="Gene3D" id="2.60.470.10">
    <property type="entry name" value="Acid-sensing ion channels like domains"/>
    <property type="match status" value="1"/>
</dbReference>
<name>A0AAV4ADY6_9GAST</name>
<accession>A0AAV4ADY6</accession>
<evidence type="ECO:0000256" key="2">
    <source>
        <dbReference type="ARBA" id="ARBA00022448"/>
    </source>
</evidence>
<evidence type="ECO:0000256" key="11">
    <source>
        <dbReference type="RuleBase" id="RU000679"/>
    </source>
</evidence>
<dbReference type="Pfam" id="PF00858">
    <property type="entry name" value="ASC"/>
    <property type="match status" value="1"/>
</dbReference>
<evidence type="ECO:0000256" key="6">
    <source>
        <dbReference type="ARBA" id="ARBA00023053"/>
    </source>
</evidence>
<keyword evidence="3 11" id="KW-0894">Sodium channel</keyword>
<evidence type="ECO:0000313" key="13">
    <source>
        <dbReference type="Proteomes" id="UP000735302"/>
    </source>
</evidence>
<dbReference type="Proteomes" id="UP000735302">
    <property type="component" value="Unassembled WGS sequence"/>
</dbReference>
<reference evidence="12 13" key="1">
    <citation type="journal article" date="2021" name="Elife">
        <title>Chloroplast acquisition without the gene transfer in kleptoplastic sea slugs, Plakobranchus ocellatus.</title>
        <authorList>
            <person name="Maeda T."/>
            <person name="Takahashi S."/>
            <person name="Yoshida T."/>
            <person name="Shimamura S."/>
            <person name="Takaki Y."/>
            <person name="Nagai Y."/>
            <person name="Toyoda A."/>
            <person name="Suzuki Y."/>
            <person name="Arimoto A."/>
            <person name="Ishii H."/>
            <person name="Satoh N."/>
            <person name="Nishiyama T."/>
            <person name="Hasebe M."/>
            <person name="Maruyama T."/>
            <person name="Minagawa J."/>
            <person name="Obokata J."/>
            <person name="Shigenobu S."/>
        </authorList>
    </citation>
    <scope>NUCLEOTIDE SEQUENCE [LARGE SCALE GENOMIC DNA]</scope>
</reference>
<comment type="caution">
    <text evidence="12">The sequence shown here is derived from an EMBL/GenBank/DDBJ whole genome shotgun (WGS) entry which is preliminary data.</text>
</comment>
<keyword evidence="10 11" id="KW-0407">Ion channel</keyword>
<dbReference type="GO" id="GO:0005272">
    <property type="term" value="F:sodium channel activity"/>
    <property type="evidence" value="ECO:0007669"/>
    <property type="project" value="UniProtKB-KW"/>
</dbReference>
<sequence length="155" mass="17534">MAALQHSMIQLQDHYSFTPEEMFYEVSYEGVTLDVSTDLEKIDTPLGRCFTFNGPNAIAKQGQRVATTEGRDSGLRAYLRLHQDQYFIIEDVTAGFRARSLMVCLKLESWTEWSSYFSVNLQAIGRYNYSFVNPPIPTPPQPASPPPSTPPFFSP</sequence>
<evidence type="ECO:0000256" key="9">
    <source>
        <dbReference type="ARBA" id="ARBA00023201"/>
    </source>
</evidence>
<evidence type="ECO:0000313" key="12">
    <source>
        <dbReference type="EMBL" id="GFO04861.1"/>
    </source>
</evidence>
<gene>
    <name evidence="12" type="ORF">PoB_003136600</name>
</gene>
<keyword evidence="8" id="KW-0472">Membrane</keyword>
<keyword evidence="5" id="KW-1133">Transmembrane helix</keyword>
<organism evidence="12 13">
    <name type="scientific">Plakobranchus ocellatus</name>
    <dbReference type="NCBI Taxonomy" id="259542"/>
    <lineage>
        <taxon>Eukaryota</taxon>
        <taxon>Metazoa</taxon>
        <taxon>Spiralia</taxon>
        <taxon>Lophotrochozoa</taxon>
        <taxon>Mollusca</taxon>
        <taxon>Gastropoda</taxon>
        <taxon>Heterobranchia</taxon>
        <taxon>Euthyneura</taxon>
        <taxon>Panpulmonata</taxon>
        <taxon>Sacoglossa</taxon>
        <taxon>Placobranchoidea</taxon>
        <taxon>Plakobranchidae</taxon>
        <taxon>Plakobranchus</taxon>
    </lineage>
</organism>
<keyword evidence="4 11" id="KW-0812">Transmembrane</keyword>
<comment type="similarity">
    <text evidence="11">Belongs to the amiloride-sensitive sodium channel (TC 1.A.6) family.</text>
</comment>
<evidence type="ECO:0000256" key="1">
    <source>
        <dbReference type="ARBA" id="ARBA00004141"/>
    </source>
</evidence>
<keyword evidence="13" id="KW-1185">Reference proteome</keyword>
<dbReference type="EMBL" id="BLXT01003742">
    <property type="protein sequence ID" value="GFO04861.1"/>
    <property type="molecule type" value="Genomic_DNA"/>
</dbReference>
<protein>
    <submittedName>
        <fullName evidence="12">Amiloride-sensitive cation channel 4</fullName>
    </submittedName>
</protein>
<evidence type="ECO:0000256" key="7">
    <source>
        <dbReference type="ARBA" id="ARBA00023065"/>
    </source>
</evidence>
<evidence type="ECO:0000256" key="5">
    <source>
        <dbReference type="ARBA" id="ARBA00022989"/>
    </source>
</evidence>
<dbReference type="InterPro" id="IPR001873">
    <property type="entry name" value="ENaC"/>
</dbReference>